<protein>
    <submittedName>
        <fullName evidence="8">Calumenin-A</fullName>
    </submittedName>
</protein>
<feature type="domain" description="EF-hand" evidence="6">
    <location>
        <begin position="141"/>
        <end position="176"/>
    </location>
</feature>
<reference evidence="7" key="1">
    <citation type="submission" date="2025-05" db="UniProtKB">
        <authorList>
            <consortium name="RefSeq"/>
        </authorList>
    </citation>
    <scope>NUCLEOTIDE SEQUENCE [LARGE SCALE GENOMIC DNA]</scope>
</reference>
<proteinExistence type="inferred from homology"/>
<dbReference type="GeneID" id="100213173"/>
<evidence type="ECO:0000259" key="6">
    <source>
        <dbReference type="PROSITE" id="PS50222"/>
    </source>
</evidence>
<dbReference type="PROSITE" id="PS50222">
    <property type="entry name" value="EF_HAND_2"/>
    <property type="match status" value="4"/>
</dbReference>
<dbReference type="CDD" id="cd16226">
    <property type="entry name" value="EFh_CREC_Calumenin_like"/>
    <property type="match status" value="1"/>
</dbReference>
<dbReference type="Proteomes" id="UP001652625">
    <property type="component" value="Chromosome 02"/>
</dbReference>
<dbReference type="InterPro" id="IPR011992">
    <property type="entry name" value="EF-hand-dom_pair"/>
</dbReference>
<dbReference type="PROSITE" id="PS00018">
    <property type="entry name" value="EF_HAND_1"/>
    <property type="match status" value="5"/>
</dbReference>
<feature type="domain" description="EF-hand" evidence="6">
    <location>
        <begin position="219"/>
        <end position="254"/>
    </location>
</feature>
<organism evidence="7 8">
    <name type="scientific">Hydra vulgaris</name>
    <name type="common">Hydra</name>
    <name type="synonym">Hydra attenuata</name>
    <dbReference type="NCBI Taxonomy" id="6087"/>
    <lineage>
        <taxon>Eukaryota</taxon>
        <taxon>Metazoa</taxon>
        <taxon>Cnidaria</taxon>
        <taxon>Hydrozoa</taxon>
        <taxon>Hydroidolina</taxon>
        <taxon>Anthoathecata</taxon>
        <taxon>Aplanulata</taxon>
        <taxon>Hydridae</taxon>
        <taxon>Hydra</taxon>
    </lineage>
</organism>
<keyword evidence="7" id="KW-1185">Reference proteome</keyword>
<dbReference type="RefSeq" id="XP_065647023.1">
    <property type="nucleotide sequence ID" value="XM_065790951.1"/>
</dbReference>
<accession>A0ABM4BDJ2</accession>
<evidence type="ECO:0000313" key="8">
    <source>
        <dbReference type="RefSeq" id="XP_065647023.1"/>
    </source>
</evidence>
<feature type="chain" id="PRO_5045234264" evidence="5">
    <location>
        <begin position="17"/>
        <end position="302"/>
    </location>
</feature>
<comment type="similarity">
    <text evidence="1">Belongs to the aequorin family.</text>
</comment>
<dbReference type="SMART" id="SM00054">
    <property type="entry name" value="EFh"/>
    <property type="match status" value="5"/>
</dbReference>
<evidence type="ECO:0000256" key="5">
    <source>
        <dbReference type="SAM" id="SignalP"/>
    </source>
</evidence>
<feature type="domain" description="EF-hand" evidence="6">
    <location>
        <begin position="180"/>
        <end position="215"/>
    </location>
</feature>
<feature type="signal peptide" evidence="5">
    <location>
        <begin position="1"/>
        <end position="16"/>
    </location>
</feature>
<keyword evidence="3" id="KW-0455">Luminescence</keyword>
<dbReference type="Gene3D" id="1.10.238.10">
    <property type="entry name" value="EF-hand"/>
    <property type="match status" value="3"/>
</dbReference>
<feature type="domain" description="EF-hand" evidence="6">
    <location>
        <begin position="60"/>
        <end position="95"/>
    </location>
</feature>
<reference evidence="8" key="2">
    <citation type="submission" date="2025-08" db="UniProtKB">
        <authorList>
            <consortium name="RefSeq"/>
        </authorList>
    </citation>
    <scope>IDENTIFICATION</scope>
</reference>
<dbReference type="PANTHER" id="PTHR10827">
    <property type="entry name" value="RETICULOCALBIN"/>
    <property type="match status" value="1"/>
</dbReference>
<keyword evidence="2" id="KW-0106">Calcium</keyword>
<gene>
    <name evidence="8" type="primary">LOC100213173</name>
</gene>
<dbReference type="Pfam" id="PF13202">
    <property type="entry name" value="EF-hand_5"/>
    <property type="match status" value="1"/>
</dbReference>
<dbReference type="InterPro" id="IPR002048">
    <property type="entry name" value="EF_hand_dom"/>
</dbReference>
<evidence type="ECO:0000256" key="3">
    <source>
        <dbReference type="ARBA" id="ARBA00023223"/>
    </source>
</evidence>
<sequence length="302" mass="35523">MHLSIFILSFFIAVFGHEDHKHGVSESEHYQKGGHNINYDHDAFLGKSHGHDFDTLEPSEAKRRLKIMIKEVDKNGDGFVSLTELHEWIEYQRKSFMRESIDMIIDRDDDNKDKQISWKEYKYAHYGKWDDEASIDKKLREKINSAKHKFNVADEDFDGKLNREEYMMFRHPEESTRVSLQEIAIDEIIDEMDVNKDRLVDLNEFLGQYVDDRTNPPDWVVEDRKHFAKTLDLDGNGKLDRDEMRNWVLPKLSETKEEANHLIKGADDNNDNNLSYEEILDHYNLFVGSTATDHGKALKFDL</sequence>
<dbReference type="PANTHER" id="PTHR10827:SF52">
    <property type="entry name" value="IP16409P"/>
    <property type="match status" value="1"/>
</dbReference>
<evidence type="ECO:0000256" key="2">
    <source>
        <dbReference type="ARBA" id="ARBA00022837"/>
    </source>
</evidence>
<evidence type="ECO:0000256" key="4">
    <source>
        <dbReference type="ARBA" id="ARBA00023262"/>
    </source>
</evidence>
<dbReference type="SUPFAM" id="SSF47473">
    <property type="entry name" value="EF-hand"/>
    <property type="match status" value="2"/>
</dbReference>
<keyword evidence="5" id="KW-0732">Signal</keyword>
<dbReference type="Pfam" id="PF13499">
    <property type="entry name" value="EF-hand_7"/>
    <property type="match status" value="2"/>
</dbReference>
<evidence type="ECO:0000256" key="1">
    <source>
        <dbReference type="ARBA" id="ARBA00007828"/>
    </source>
</evidence>
<dbReference type="InterPro" id="IPR018247">
    <property type="entry name" value="EF_Hand_1_Ca_BS"/>
</dbReference>
<evidence type="ECO:0000313" key="7">
    <source>
        <dbReference type="Proteomes" id="UP001652625"/>
    </source>
</evidence>
<name>A0ABM4BDJ2_HYDVU</name>
<keyword evidence="4" id="KW-0599">Photoprotein</keyword>